<organism evidence="2">
    <name type="scientific">marine sediment metagenome</name>
    <dbReference type="NCBI Taxonomy" id="412755"/>
    <lineage>
        <taxon>unclassified sequences</taxon>
        <taxon>metagenomes</taxon>
        <taxon>ecological metagenomes</taxon>
    </lineage>
</organism>
<sequence length="140" mass="16251">MFSTSSVRREEAINKLKEIFSEHVGRSNPISSENLFLKVIGENPDDLDFYDRAYKWNAIKRILSVLRKSGELFVIMGTSHHYVLNDEDELDAYKNRVDATIKGLHAMKQKAEVWIKSEKLKELKEKKKKKEKKALKAVAQ</sequence>
<accession>A0A0F9SR46</accession>
<evidence type="ECO:0000256" key="1">
    <source>
        <dbReference type="SAM" id="Coils"/>
    </source>
</evidence>
<dbReference type="AlphaFoldDB" id="A0A0F9SR46"/>
<name>A0A0F9SR46_9ZZZZ</name>
<feature type="coiled-coil region" evidence="1">
    <location>
        <begin position="113"/>
        <end position="140"/>
    </location>
</feature>
<comment type="caution">
    <text evidence="2">The sequence shown here is derived from an EMBL/GenBank/DDBJ whole genome shotgun (WGS) entry which is preliminary data.</text>
</comment>
<proteinExistence type="predicted"/>
<dbReference type="EMBL" id="LAZR01000428">
    <property type="protein sequence ID" value="KKN69349.1"/>
    <property type="molecule type" value="Genomic_DNA"/>
</dbReference>
<protein>
    <submittedName>
        <fullName evidence="2">Uncharacterized protein</fullName>
    </submittedName>
</protein>
<keyword evidence="1" id="KW-0175">Coiled coil</keyword>
<evidence type="ECO:0000313" key="2">
    <source>
        <dbReference type="EMBL" id="KKN69349.1"/>
    </source>
</evidence>
<gene>
    <name evidence="2" type="ORF">LCGC14_0442090</name>
</gene>
<reference evidence="2" key="1">
    <citation type="journal article" date="2015" name="Nature">
        <title>Complex archaea that bridge the gap between prokaryotes and eukaryotes.</title>
        <authorList>
            <person name="Spang A."/>
            <person name="Saw J.H."/>
            <person name="Jorgensen S.L."/>
            <person name="Zaremba-Niedzwiedzka K."/>
            <person name="Martijn J."/>
            <person name="Lind A.E."/>
            <person name="van Eijk R."/>
            <person name="Schleper C."/>
            <person name="Guy L."/>
            <person name="Ettema T.J."/>
        </authorList>
    </citation>
    <scope>NUCLEOTIDE SEQUENCE</scope>
</reference>